<feature type="transmembrane region" description="Helical" evidence="1">
    <location>
        <begin position="111"/>
        <end position="133"/>
    </location>
</feature>
<dbReference type="Pfam" id="PF07290">
    <property type="entry name" value="YqiJ_OB"/>
    <property type="match status" value="1"/>
</dbReference>
<evidence type="ECO:0000313" key="5">
    <source>
        <dbReference type="Proteomes" id="UP000521199"/>
    </source>
</evidence>
<sequence length="220" mass="23211">MLTFLTATANLPFTVALGVMLILLLIEIVSLGFGVAASGLFDSMLPDVDGHGLHVGDGGGSELAGAQLAERCMQWLHIGRVPMLILIATLLTGFGLCGLALQWIAAHLTGALLPAWIAAPVSVFPALFFVHVVGDLIARALPQDETDAVSSDSFVGRSATIVLGTARVGAAAQAWLRDEHGKRHYVMVEPRHDGDAFEAGDRVRLVARDGARFRAEHDGG</sequence>
<dbReference type="GO" id="GO:0008233">
    <property type="term" value="F:peptidase activity"/>
    <property type="evidence" value="ECO:0007669"/>
    <property type="project" value="UniProtKB-KW"/>
</dbReference>
<dbReference type="GO" id="GO:0006508">
    <property type="term" value="P:proteolysis"/>
    <property type="evidence" value="ECO:0007669"/>
    <property type="project" value="UniProtKB-KW"/>
</dbReference>
<dbReference type="AlphaFoldDB" id="A0A7W8D789"/>
<dbReference type="RefSeq" id="WP_183960583.1">
    <property type="nucleotide sequence ID" value="NZ_JACHHP010000002.1"/>
</dbReference>
<dbReference type="EMBL" id="JACHHP010000002">
    <property type="protein sequence ID" value="MBB5208080.1"/>
    <property type="molecule type" value="Genomic_DNA"/>
</dbReference>
<dbReference type="InterPro" id="IPR010840">
    <property type="entry name" value="YqiJ_OB"/>
</dbReference>
<keyword evidence="4" id="KW-0378">Hydrolase</keyword>
<keyword evidence="4" id="KW-0645">Protease</keyword>
<protein>
    <submittedName>
        <fullName evidence="4">Membrane protein implicated in regulation of membrane protease activity</fullName>
    </submittedName>
</protein>
<proteinExistence type="predicted"/>
<gene>
    <name evidence="4" type="ORF">HNQ52_001609</name>
</gene>
<evidence type="ECO:0000259" key="2">
    <source>
        <dbReference type="Pfam" id="PF07290"/>
    </source>
</evidence>
<evidence type="ECO:0000256" key="1">
    <source>
        <dbReference type="SAM" id="Phobius"/>
    </source>
</evidence>
<evidence type="ECO:0000259" key="3">
    <source>
        <dbReference type="Pfam" id="PF21001"/>
    </source>
</evidence>
<organism evidence="4 5">
    <name type="scientific">Chiayiivirga flava</name>
    <dbReference type="NCBI Taxonomy" id="659595"/>
    <lineage>
        <taxon>Bacteria</taxon>
        <taxon>Pseudomonadati</taxon>
        <taxon>Pseudomonadota</taxon>
        <taxon>Gammaproteobacteria</taxon>
        <taxon>Lysobacterales</taxon>
        <taxon>Lysobacteraceae</taxon>
        <taxon>Chiayiivirga</taxon>
    </lineage>
</organism>
<dbReference type="Proteomes" id="UP000521199">
    <property type="component" value="Unassembled WGS sequence"/>
</dbReference>
<keyword evidence="1" id="KW-0472">Membrane</keyword>
<keyword evidence="1" id="KW-0812">Transmembrane</keyword>
<evidence type="ECO:0000313" key="4">
    <source>
        <dbReference type="EMBL" id="MBB5208080.1"/>
    </source>
</evidence>
<comment type="caution">
    <text evidence="4">The sequence shown here is derived from an EMBL/GenBank/DDBJ whole genome shotgun (WGS) entry which is preliminary data.</text>
</comment>
<keyword evidence="1" id="KW-1133">Transmembrane helix</keyword>
<accession>A0A7W8D789</accession>
<feature type="domain" description="Inner membrane protein YqiJ N-terminal" evidence="3">
    <location>
        <begin position="10"/>
        <end position="130"/>
    </location>
</feature>
<name>A0A7W8D789_9GAMM</name>
<dbReference type="Pfam" id="PF21001">
    <property type="entry name" value="YqiJ_N"/>
    <property type="match status" value="1"/>
</dbReference>
<reference evidence="4 5" key="1">
    <citation type="submission" date="2020-08" db="EMBL/GenBank/DDBJ databases">
        <title>Genomic Encyclopedia of Type Strains, Phase IV (KMG-IV): sequencing the most valuable type-strain genomes for metagenomic binning, comparative biology and taxonomic classification.</title>
        <authorList>
            <person name="Goeker M."/>
        </authorList>
    </citation>
    <scope>NUCLEOTIDE SEQUENCE [LARGE SCALE GENOMIC DNA]</scope>
    <source>
        <strain evidence="4 5">DSM 24163</strain>
    </source>
</reference>
<dbReference type="InterPro" id="IPR048376">
    <property type="entry name" value="YqiJ_N"/>
</dbReference>
<feature type="transmembrane region" description="Helical" evidence="1">
    <location>
        <begin position="12"/>
        <end position="36"/>
    </location>
</feature>
<keyword evidence="5" id="KW-1185">Reference proteome</keyword>
<feature type="domain" description="Inner membrane protein YqiJ OB-fold" evidence="2">
    <location>
        <begin position="153"/>
        <end position="215"/>
    </location>
</feature>
<feature type="transmembrane region" description="Helical" evidence="1">
    <location>
        <begin position="83"/>
        <end position="105"/>
    </location>
</feature>